<dbReference type="PANTHER" id="PTHR43564:SF2">
    <property type="entry name" value="BLR6059 PROTEIN"/>
    <property type="match status" value="1"/>
</dbReference>
<comment type="caution">
    <text evidence="1">The sequence shown here is derived from an EMBL/GenBank/DDBJ whole genome shotgun (WGS) entry which is preliminary data.</text>
</comment>
<dbReference type="EMBL" id="AZAC01000004">
    <property type="protein sequence ID" value="KIX15125.1"/>
    <property type="molecule type" value="Genomic_DNA"/>
</dbReference>
<organism evidence="1 2">
    <name type="scientific">Dethiosulfatarculus sandiegensis</name>
    <dbReference type="NCBI Taxonomy" id="1429043"/>
    <lineage>
        <taxon>Bacteria</taxon>
        <taxon>Pseudomonadati</taxon>
        <taxon>Thermodesulfobacteriota</taxon>
        <taxon>Desulfarculia</taxon>
        <taxon>Desulfarculales</taxon>
        <taxon>Desulfarculaceae</taxon>
        <taxon>Dethiosulfatarculus</taxon>
    </lineage>
</organism>
<dbReference type="AlphaFoldDB" id="A0A0D2K060"/>
<dbReference type="GO" id="GO:0019441">
    <property type="term" value="P:L-tryptophan catabolic process to kynurenine"/>
    <property type="evidence" value="ECO:0007669"/>
    <property type="project" value="InterPro"/>
</dbReference>
<dbReference type="InParanoid" id="A0A0D2K060"/>
<dbReference type="PANTHER" id="PTHR43564">
    <property type="entry name" value="KYNURENINE FORMAMIDASE-LIKE PROTEIN"/>
    <property type="match status" value="1"/>
</dbReference>
<dbReference type="SUPFAM" id="SSF102198">
    <property type="entry name" value="Putative cyclase"/>
    <property type="match status" value="1"/>
</dbReference>
<reference evidence="1 2" key="1">
    <citation type="submission" date="2013-11" db="EMBL/GenBank/DDBJ databases">
        <title>Metagenomic analysis of a methanogenic consortium involved in long chain n-alkane degradation.</title>
        <authorList>
            <person name="Davidova I.A."/>
            <person name="Callaghan A.V."/>
            <person name="Wawrik B."/>
            <person name="Pruitt S."/>
            <person name="Marks C."/>
            <person name="Duncan K.E."/>
            <person name="Suflita J.M."/>
        </authorList>
    </citation>
    <scope>NUCLEOTIDE SEQUENCE [LARGE SCALE GENOMIC DNA]</scope>
    <source>
        <strain evidence="1 2">SPR</strain>
    </source>
</reference>
<gene>
    <name evidence="1" type="ORF">X474_05070</name>
</gene>
<proteinExistence type="predicted"/>
<keyword evidence="2" id="KW-1185">Reference proteome</keyword>
<dbReference type="InterPro" id="IPR037175">
    <property type="entry name" value="KFase_sf"/>
</dbReference>
<accession>A0A0D2K060</accession>
<dbReference type="GO" id="GO:0004061">
    <property type="term" value="F:arylformamidase activity"/>
    <property type="evidence" value="ECO:0007669"/>
    <property type="project" value="InterPro"/>
</dbReference>
<dbReference type="PATRIC" id="fig|1429043.3.peg.1080"/>
<dbReference type="RefSeq" id="WP_044347067.1">
    <property type="nucleotide sequence ID" value="NZ_AZAC01000004.1"/>
</dbReference>
<dbReference type="OrthoDB" id="7067800at2"/>
<dbReference type="InterPro" id="IPR007325">
    <property type="entry name" value="KFase/CYL"/>
</dbReference>
<dbReference type="Proteomes" id="UP000032233">
    <property type="component" value="Unassembled WGS sequence"/>
</dbReference>
<evidence type="ECO:0000313" key="1">
    <source>
        <dbReference type="EMBL" id="KIX15125.1"/>
    </source>
</evidence>
<dbReference type="Pfam" id="PF04199">
    <property type="entry name" value="Cyclase"/>
    <property type="match status" value="1"/>
</dbReference>
<name>A0A0D2K060_9BACT</name>
<evidence type="ECO:0000313" key="2">
    <source>
        <dbReference type="Proteomes" id="UP000032233"/>
    </source>
</evidence>
<dbReference type="STRING" id="1429043.X474_05070"/>
<protein>
    <submittedName>
        <fullName evidence="1">Cyclase</fullName>
    </submittedName>
</protein>
<dbReference type="Gene3D" id="3.50.30.50">
    <property type="entry name" value="Putative cyclase"/>
    <property type="match status" value="1"/>
</dbReference>
<sequence>MTRIIDLSLPVTTKGDLRFMPEVQSFNHKTYAEMRKKPLGLDQEGDLPEWGFCAIEKVSMTTHVATHLDAPWHFAPQSEGKPAKTIDQVPLEWCYADACVLDFHHFERSRPILIQDLKEALNTIKYRLKPRDIVLIRTDASKYYPQEGYENQGAGLTADSTRWLIDQGIKITGIDSWTWDQPFDVMLERPRPKRFLEAHWVGAEMEYCHLESLANLDAIPRPFGFKVAAFPIKIEGASGGWVRAVAIIEE</sequence>